<dbReference type="Pfam" id="PF13490">
    <property type="entry name" value="zf-HC2"/>
    <property type="match status" value="1"/>
</dbReference>
<name>A0ABP3DYZ7_9PSEU</name>
<sequence length="251" mass="25856">MIDDITRIEAHTLIGAYVLDAVTDAERRVFEEHLAGCSGCAQEVAELRETTALLAGGAEVTPPAGLKDRVLTAVAHTRQVPPDPPRAAGGRGGRWRRATAITTAAAVAVVVALGVHTAAANDRLERQLQALRQVEAESGRFAEVLAAPDAKLVRGEVTGGGSGTAVASRTRGQVVFLAHGLAELPEDRAYQLWLIGADGPRPAGLLSGSGGRPLPLLANGFTGPEAVGLTVEPRGGSARPTTPAVVVLPMV</sequence>
<evidence type="ECO:0000256" key="8">
    <source>
        <dbReference type="ARBA" id="ARBA00023163"/>
    </source>
</evidence>
<evidence type="ECO:0000256" key="4">
    <source>
        <dbReference type="ARBA" id="ARBA00022692"/>
    </source>
</evidence>
<dbReference type="PANTHER" id="PTHR37461">
    <property type="entry name" value="ANTI-SIGMA-K FACTOR RSKA"/>
    <property type="match status" value="1"/>
</dbReference>
<dbReference type="PANTHER" id="PTHR37461:SF1">
    <property type="entry name" value="ANTI-SIGMA-K FACTOR RSKA"/>
    <property type="match status" value="1"/>
</dbReference>
<evidence type="ECO:0000256" key="10">
    <source>
        <dbReference type="ARBA" id="ARBA00030803"/>
    </source>
</evidence>
<dbReference type="InterPro" id="IPR041916">
    <property type="entry name" value="Anti_sigma_zinc_sf"/>
</dbReference>
<keyword evidence="5" id="KW-1133">Transmembrane helix</keyword>
<evidence type="ECO:0000256" key="9">
    <source>
        <dbReference type="ARBA" id="ARBA00029829"/>
    </source>
</evidence>
<dbReference type="Pfam" id="PF10099">
    <property type="entry name" value="RskA_C"/>
    <property type="match status" value="1"/>
</dbReference>
<evidence type="ECO:0000313" key="14">
    <source>
        <dbReference type="Proteomes" id="UP001500416"/>
    </source>
</evidence>
<keyword evidence="7" id="KW-0472">Membrane</keyword>
<keyword evidence="6" id="KW-0805">Transcription regulation</keyword>
<comment type="caution">
    <text evidence="13">The sequence shown here is derived from an EMBL/GenBank/DDBJ whole genome shotgun (WGS) entry which is preliminary data.</text>
</comment>
<keyword evidence="14" id="KW-1185">Reference proteome</keyword>
<dbReference type="Proteomes" id="UP001500416">
    <property type="component" value="Unassembled WGS sequence"/>
</dbReference>
<keyword evidence="3" id="KW-1003">Cell membrane</keyword>
<evidence type="ECO:0000313" key="13">
    <source>
        <dbReference type="EMBL" id="GAA0244817.1"/>
    </source>
</evidence>
<keyword evidence="8" id="KW-0804">Transcription</keyword>
<evidence type="ECO:0000256" key="1">
    <source>
        <dbReference type="ARBA" id="ARBA00004167"/>
    </source>
</evidence>
<reference evidence="14" key="1">
    <citation type="journal article" date="2019" name="Int. J. Syst. Evol. Microbiol.">
        <title>The Global Catalogue of Microorganisms (GCM) 10K type strain sequencing project: providing services to taxonomists for standard genome sequencing and annotation.</title>
        <authorList>
            <consortium name="The Broad Institute Genomics Platform"/>
            <consortium name="The Broad Institute Genome Sequencing Center for Infectious Disease"/>
            <person name="Wu L."/>
            <person name="Ma J."/>
        </authorList>
    </citation>
    <scope>NUCLEOTIDE SEQUENCE [LARGE SCALE GENOMIC DNA]</scope>
    <source>
        <strain evidence="14">JCM 3380</strain>
    </source>
</reference>
<protein>
    <recommendedName>
        <fullName evidence="10">Regulator of SigK</fullName>
    </recommendedName>
    <alternativeName>
        <fullName evidence="9">Sigma-K anti-sigma factor RskA</fullName>
    </alternativeName>
</protein>
<dbReference type="EMBL" id="BAAABU010000013">
    <property type="protein sequence ID" value="GAA0244817.1"/>
    <property type="molecule type" value="Genomic_DNA"/>
</dbReference>
<evidence type="ECO:0000256" key="2">
    <source>
        <dbReference type="ARBA" id="ARBA00004236"/>
    </source>
</evidence>
<dbReference type="RefSeq" id="WP_343936328.1">
    <property type="nucleotide sequence ID" value="NZ_BAAABU010000013.1"/>
</dbReference>
<dbReference type="InterPro" id="IPR027383">
    <property type="entry name" value="Znf_put"/>
</dbReference>
<feature type="domain" description="Anti-sigma K factor RskA C-terminal" evidence="11">
    <location>
        <begin position="102"/>
        <end position="243"/>
    </location>
</feature>
<feature type="domain" description="Putative zinc-finger" evidence="12">
    <location>
        <begin position="9"/>
        <end position="41"/>
    </location>
</feature>
<proteinExistence type="predicted"/>
<organism evidence="13 14">
    <name type="scientific">Saccharothrix mutabilis subsp. mutabilis</name>
    <dbReference type="NCBI Taxonomy" id="66855"/>
    <lineage>
        <taxon>Bacteria</taxon>
        <taxon>Bacillati</taxon>
        <taxon>Actinomycetota</taxon>
        <taxon>Actinomycetes</taxon>
        <taxon>Pseudonocardiales</taxon>
        <taxon>Pseudonocardiaceae</taxon>
        <taxon>Saccharothrix</taxon>
    </lineage>
</organism>
<evidence type="ECO:0000259" key="11">
    <source>
        <dbReference type="Pfam" id="PF10099"/>
    </source>
</evidence>
<evidence type="ECO:0000256" key="7">
    <source>
        <dbReference type="ARBA" id="ARBA00023136"/>
    </source>
</evidence>
<evidence type="ECO:0000256" key="5">
    <source>
        <dbReference type="ARBA" id="ARBA00022989"/>
    </source>
</evidence>
<evidence type="ECO:0000259" key="12">
    <source>
        <dbReference type="Pfam" id="PF13490"/>
    </source>
</evidence>
<gene>
    <name evidence="13" type="ORF">GCM10010492_50180</name>
</gene>
<keyword evidence="4" id="KW-0812">Transmembrane</keyword>
<accession>A0ABP3DYZ7</accession>
<dbReference type="InterPro" id="IPR051474">
    <property type="entry name" value="Anti-sigma-K/W_factor"/>
</dbReference>
<evidence type="ECO:0000256" key="3">
    <source>
        <dbReference type="ARBA" id="ARBA00022475"/>
    </source>
</evidence>
<dbReference type="InterPro" id="IPR018764">
    <property type="entry name" value="RskA_C"/>
</dbReference>
<evidence type="ECO:0000256" key="6">
    <source>
        <dbReference type="ARBA" id="ARBA00023015"/>
    </source>
</evidence>
<comment type="subcellular location">
    <subcellularLocation>
        <location evidence="2">Cell membrane</location>
    </subcellularLocation>
    <subcellularLocation>
        <location evidence="1">Membrane</location>
        <topology evidence="1">Single-pass membrane protein</topology>
    </subcellularLocation>
</comment>
<dbReference type="Gene3D" id="1.10.10.1320">
    <property type="entry name" value="Anti-sigma factor, zinc-finger domain"/>
    <property type="match status" value="1"/>
</dbReference>